<dbReference type="PANTHER" id="PTHR18964">
    <property type="entry name" value="ROK (REPRESSOR, ORF, KINASE) FAMILY"/>
    <property type="match status" value="1"/>
</dbReference>
<gene>
    <name evidence="2" type="ORF">CLV46_0836</name>
</gene>
<name>A0A2M9CHA1_9MICO</name>
<evidence type="ECO:0000313" key="2">
    <source>
        <dbReference type="EMBL" id="PJJ71293.1"/>
    </source>
</evidence>
<dbReference type="EMBL" id="PGFF01000001">
    <property type="protein sequence ID" value="PJJ71293.1"/>
    <property type="molecule type" value="Genomic_DNA"/>
</dbReference>
<comment type="similarity">
    <text evidence="1">Belongs to the ROK (NagC/XylR) family.</text>
</comment>
<keyword evidence="3" id="KW-1185">Reference proteome</keyword>
<comment type="caution">
    <text evidence="2">The sequence shown here is derived from an EMBL/GenBank/DDBJ whole genome shotgun (WGS) entry which is preliminary data.</text>
</comment>
<organism evidence="2 3">
    <name type="scientific">Diaminobutyricimonas aerilata</name>
    <dbReference type="NCBI Taxonomy" id="1162967"/>
    <lineage>
        <taxon>Bacteria</taxon>
        <taxon>Bacillati</taxon>
        <taxon>Actinomycetota</taxon>
        <taxon>Actinomycetes</taxon>
        <taxon>Micrococcales</taxon>
        <taxon>Microbacteriaceae</taxon>
        <taxon>Diaminobutyricimonas</taxon>
    </lineage>
</organism>
<dbReference type="InterPro" id="IPR049874">
    <property type="entry name" value="ROK_cs"/>
</dbReference>
<dbReference type="GO" id="GO:0016301">
    <property type="term" value="F:kinase activity"/>
    <property type="evidence" value="ECO:0007669"/>
    <property type="project" value="UniProtKB-KW"/>
</dbReference>
<dbReference type="Pfam" id="PF00480">
    <property type="entry name" value="ROK"/>
    <property type="match status" value="1"/>
</dbReference>
<accession>A0A2M9CHA1</accession>
<dbReference type="PANTHER" id="PTHR18964:SF169">
    <property type="entry name" value="N-ACETYLMANNOSAMINE KINASE"/>
    <property type="match status" value="1"/>
</dbReference>
<dbReference type="OrthoDB" id="9810372at2"/>
<dbReference type="SUPFAM" id="SSF53067">
    <property type="entry name" value="Actin-like ATPase domain"/>
    <property type="match status" value="1"/>
</dbReference>
<dbReference type="AlphaFoldDB" id="A0A2M9CHA1"/>
<dbReference type="InterPro" id="IPR000600">
    <property type="entry name" value="ROK"/>
</dbReference>
<dbReference type="InterPro" id="IPR043129">
    <property type="entry name" value="ATPase_NBD"/>
</dbReference>
<keyword evidence="2" id="KW-0808">Transferase</keyword>
<evidence type="ECO:0000313" key="3">
    <source>
        <dbReference type="Proteomes" id="UP000228758"/>
    </source>
</evidence>
<protein>
    <submittedName>
        <fullName evidence="2">Glucokinase</fullName>
    </submittedName>
</protein>
<dbReference type="PROSITE" id="PS01125">
    <property type="entry name" value="ROK"/>
    <property type="match status" value="1"/>
</dbReference>
<reference evidence="2 3" key="1">
    <citation type="submission" date="2017-11" db="EMBL/GenBank/DDBJ databases">
        <title>Genomic Encyclopedia of Archaeal and Bacterial Type Strains, Phase II (KMG-II): From Individual Species to Whole Genera.</title>
        <authorList>
            <person name="Goeker M."/>
        </authorList>
    </citation>
    <scope>NUCLEOTIDE SEQUENCE [LARGE SCALE GENOMIC DNA]</scope>
    <source>
        <strain evidence="2 3">DSM 27393</strain>
    </source>
</reference>
<dbReference type="Proteomes" id="UP000228758">
    <property type="component" value="Unassembled WGS sequence"/>
</dbReference>
<sequence length="323" mass="32630">MADSPRPVLALDIGGTKLAVAVVSADGRTHGLTVEPTRKEEGPDAVLRRLFDMGHRAMVTAGLGAISAVGISCGGPLDARAGVLISPLHLPGWVNVPIVELAQREFGVPAVLENDATAAVLGEHRYGAARGADIALYLTVSTGVGGGAIVNGRLHRGAAGNGGEFGHIVVRHGGRPCLCGRNGCLETYASGTSIAARATEAVAAATQPSMLAALPVIRGEDVSSTALAGDPVATEVWDETVATLVDAITDLVNVFEPNVVVLGGGVTRSGAQLLDPVRAGVLRDAMAPAGAAARVELAGLGDEVCVVGAAALAFDRVQEDARV</sequence>
<keyword evidence="2" id="KW-0418">Kinase</keyword>
<proteinExistence type="inferred from homology"/>
<evidence type="ECO:0000256" key="1">
    <source>
        <dbReference type="ARBA" id="ARBA00006479"/>
    </source>
</evidence>
<dbReference type="RefSeq" id="WP_100363604.1">
    <property type="nucleotide sequence ID" value="NZ_PGFF01000001.1"/>
</dbReference>
<dbReference type="Gene3D" id="3.30.420.40">
    <property type="match status" value="2"/>
</dbReference>